<sequence length="238" mass="25178">MVPVDQVLGKRKQQPEVSSSSGLLEVEDDDARETRLGRLLAETASEDAQQSAGGRKSRGGGRNGEQDLPLRLGRLNEPVPMPGTASNLLARLDAFLPSLKASNQALLDQAARDPESVDIEHLTPGEEGVEPEHIEMNLGLGVFTLKKDAATPDPSAGEDHDTDDSDDAEPGDESTESENSPDDESTSSSGRESDGSTEGFVEDSRSSTDRGQASDDADGGAFPRLVPHRPPAGRRVSP</sequence>
<dbReference type="GO" id="GO:0062064">
    <property type="term" value="F:box C/D methylation guide snoRNP complex binding"/>
    <property type="evidence" value="ECO:0007669"/>
    <property type="project" value="TreeGrafter"/>
</dbReference>
<name>A0A167LQX4_CALVF</name>
<proteinExistence type="predicted"/>
<feature type="region of interest" description="Disordered" evidence="1">
    <location>
        <begin position="1"/>
        <end position="79"/>
    </location>
</feature>
<dbReference type="GO" id="GO:0000492">
    <property type="term" value="P:box C/D snoRNP assembly"/>
    <property type="evidence" value="ECO:0007669"/>
    <property type="project" value="InterPro"/>
</dbReference>
<dbReference type="InterPro" id="IPR027921">
    <property type="entry name" value="NOPCHAP1"/>
</dbReference>
<feature type="region of interest" description="Disordered" evidence="1">
    <location>
        <begin position="145"/>
        <end position="238"/>
    </location>
</feature>
<reference evidence="2 3" key="1">
    <citation type="journal article" date="2016" name="Mol. Biol. Evol.">
        <title>Comparative Genomics of Early-Diverging Mushroom-Forming Fungi Provides Insights into the Origins of Lignocellulose Decay Capabilities.</title>
        <authorList>
            <person name="Nagy L.G."/>
            <person name="Riley R."/>
            <person name="Tritt A."/>
            <person name="Adam C."/>
            <person name="Daum C."/>
            <person name="Floudas D."/>
            <person name="Sun H."/>
            <person name="Yadav J.S."/>
            <person name="Pangilinan J."/>
            <person name="Larsson K.H."/>
            <person name="Matsuura K."/>
            <person name="Barry K."/>
            <person name="Labutti K."/>
            <person name="Kuo R."/>
            <person name="Ohm R.A."/>
            <person name="Bhattacharya S.S."/>
            <person name="Shirouzu T."/>
            <person name="Yoshinaga Y."/>
            <person name="Martin F.M."/>
            <person name="Grigoriev I.V."/>
            <person name="Hibbett D.S."/>
        </authorList>
    </citation>
    <scope>NUCLEOTIDE SEQUENCE [LARGE SCALE GENOMIC DNA]</scope>
    <source>
        <strain evidence="2 3">TUFC12733</strain>
    </source>
</reference>
<dbReference type="PANTHER" id="PTHR28674">
    <property type="entry name" value="SIMILAR TO DNA SEGMENT, CHR 10, WAYNE STATE UNIVERSITY 102,-EXPRESSED"/>
    <property type="match status" value="1"/>
</dbReference>
<evidence type="ECO:0000313" key="2">
    <source>
        <dbReference type="EMBL" id="KZO95937.1"/>
    </source>
</evidence>
<accession>A0A167LQX4</accession>
<dbReference type="Proteomes" id="UP000076738">
    <property type="component" value="Unassembled WGS sequence"/>
</dbReference>
<gene>
    <name evidence="2" type="ORF">CALVIDRAFT_598637</name>
</gene>
<dbReference type="PANTHER" id="PTHR28674:SF1">
    <property type="entry name" value="NOP PROTEIN CHAPERONE 1"/>
    <property type="match status" value="1"/>
</dbReference>
<feature type="compositionally biased region" description="Acidic residues" evidence="1">
    <location>
        <begin position="160"/>
        <end position="185"/>
    </location>
</feature>
<dbReference type="OrthoDB" id="1112980at2759"/>
<evidence type="ECO:0000313" key="3">
    <source>
        <dbReference type="Proteomes" id="UP000076738"/>
    </source>
</evidence>
<keyword evidence="3" id="KW-1185">Reference proteome</keyword>
<dbReference type="AlphaFoldDB" id="A0A167LQX4"/>
<dbReference type="STRING" id="1330018.A0A167LQX4"/>
<evidence type="ECO:0000256" key="1">
    <source>
        <dbReference type="SAM" id="MobiDB-lite"/>
    </source>
</evidence>
<protein>
    <submittedName>
        <fullName evidence="2">Uncharacterized protein</fullName>
    </submittedName>
</protein>
<organism evidence="2 3">
    <name type="scientific">Calocera viscosa (strain TUFC12733)</name>
    <dbReference type="NCBI Taxonomy" id="1330018"/>
    <lineage>
        <taxon>Eukaryota</taxon>
        <taxon>Fungi</taxon>
        <taxon>Dikarya</taxon>
        <taxon>Basidiomycota</taxon>
        <taxon>Agaricomycotina</taxon>
        <taxon>Dacrymycetes</taxon>
        <taxon>Dacrymycetales</taxon>
        <taxon>Dacrymycetaceae</taxon>
        <taxon>Calocera</taxon>
    </lineage>
</organism>
<dbReference type="Pfam" id="PF15370">
    <property type="entry name" value="NOPCHAP1"/>
    <property type="match status" value="1"/>
</dbReference>
<dbReference type="EMBL" id="KV417286">
    <property type="protein sequence ID" value="KZO95937.1"/>
    <property type="molecule type" value="Genomic_DNA"/>
</dbReference>